<evidence type="ECO:0000313" key="7">
    <source>
        <dbReference type="EMBL" id="KDQ63729.1"/>
    </source>
</evidence>
<accession>A0A067Q9T6</accession>
<feature type="region of interest" description="Disordered" evidence="5">
    <location>
        <begin position="375"/>
        <end position="490"/>
    </location>
</feature>
<evidence type="ECO:0000256" key="5">
    <source>
        <dbReference type="SAM" id="MobiDB-lite"/>
    </source>
</evidence>
<dbReference type="InterPro" id="IPR051218">
    <property type="entry name" value="Sec_MonoDiacylglyc_Lipase"/>
</dbReference>
<keyword evidence="1" id="KW-1015">Disulfide bond</keyword>
<protein>
    <recommendedName>
        <fullName evidence="6">Fungal lipase-type domain-containing protein</fullName>
    </recommendedName>
</protein>
<proteinExistence type="inferred from homology"/>
<evidence type="ECO:0000313" key="8">
    <source>
        <dbReference type="Proteomes" id="UP000027265"/>
    </source>
</evidence>
<dbReference type="InParanoid" id="A0A067Q9T6"/>
<evidence type="ECO:0000256" key="4">
    <source>
        <dbReference type="ARBA" id="ARBA00048461"/>
    </source>
</evidence>
<evidence type="ECO:0000256" key="3">
    <source>
        <dbReference type="ARBA" id="ARBA00047591"/>
    </source>
</evidence>
<sequence>MVDRLKGLFDKGWRELTPTQQRMYARESLVNFRYIAKICSTRSPYTLTSADLVSTDLSSELSEFGQFAELAYNNLPIPMIFDSLDMLSRTDFPLESFDALEGSELVGSFKGKVAAVPAFVAYRPRVKQLVVSISGTKTLKQGVNDCRNDRKHHPVGKGCKVHVGFWKMYKGLKPFLIDALKKGLKEKDVETIVLTGHSMGGALCYLLAIDLLIEPDKDLVPPGTNIKLASFGSPRVGDEKLVKEWRALISAYRSKYGTTAFQEYHVKGYNDGVPSIPPRWLGFRTFAESPLYFVAGRLYRVPPSENEHGSFNVSLSPSEKAFVDYPRGGHNYYNNRDMEKFGRRMKWLDELMQRDTGTGWEEKYLRRVGKRERGWEKKVRKAKAKADAVMDPSTSASSSGDGTPSSSRNGNGLDGLEKQCNVDASGSPSHDELSSATSSETVGLTPEPRTPSNSTSGIATKEGVVEKTGGARNDGLISSTTETGNNGQCADDARLTLTNVVDRT</sequence>
<comment type="catalytic activity">
    <reaction evidence="3">
        <text>a diacylglycerol + H2O = a monoacylglycerol + a fatty acid + H(+)</text>
        <dbReference type="Rhea" id="RHEA:32731"/>
        <dbReference type="ChEBI" id="CHEBI:15377"/>
        <dbReference type="ChEBI" id="CHEBI:15378"/>
        <dbReference type="ChEBI" id="CHEBI:17408"/>
        <dbReference type="ChEBI" id="CHEBI:18035"/>
        <dbReference type="ChEBI" id="CHEBI:28868"/>
    </reaction>
</comment>
<dbReference type="Proteomes" id="UP000027265">
    <property type="component" value="Unassembled WGS sequence"/>
</dbReference>
<evidence type="ECO:0000256" key="2">
    <source>
        <dbReference type="ARBA" id="ARBA00043996"/>
    </source>
</evidence>
<feature type="domain" description="Fungal lipase-type" evidence="6">
    <location>
        <begin position="130"/>
        <end position="278"/>
    </location>
</feature>
<feature type="compositionally biased region" description="Low complexity" evidence="5">
    <location>
        <begin position="387"/>
        <end position="407"/>
    </location>
</feature>
<dbReference type="EMBL" id="KL197710">
    <property type="protein sequence ID" value="KDQ63729.1"/>
    <property type="molecule type" value="Genomic_DNA"/>
</dbReference>
<keyword evidence="8" id="KW-1185">Reference proteome</keyword>
<dbReference type="GO" id="GO:0006629">
    <property type="term" value="P:lipid metabolic process"/>
    <property type="evidence" value="ECO:0007669"/>
    <property type="project" value="InterPro"/>
</dbReference>
<reference evidence="8" key="1">
    <citation type="journal article" date="2014" name="Proc. Natl. Acad. Sci. U.S.A.">
        <title>Extensive sampling of basidiomycete genomes demonstrates inadequacy of the white-rot/brown-rot paradigm for wood decay fungi.</title>
        <authorList>
            <person name="Riley R."/>
            <person name="Salamov A.A."/>
            <person name="Brown D.W."/>
            <person name="Nagy L.G."/>
            <person name="Floudas D."/>
            <person name="Held B.W."/>
            <person name="Levasseur A."/>
            <person name="Lombard V."/>
            <person name="Morin E."/>
            <person name="Otillar R."/>
            <person name="Lindquist E.A."/>
            <person name="Sun H."/>
            <person name="LaButti K.M."/>
            <person name="Schmutz J."/>
            <person name="Jabbour D."/>
            <person name="Luo H."/>
            <person name="Baker S.E."/>
            <person name="Pisabarro A.G."/>
            <person name="Walton J.D."/>
            <person name="Blanchette R.A."/>
            <person name="Henrissat B."/>
            <person name="Martin F."/>
            <person name="Cullen D."/>
            <person name="Hibbett D.S."/>
            <person name="Grigoriev I.V."/>
        </authorList>
    </citation>
    <scope>NUCLEOTIDE SEQUENCE [LARGE SCALE GENOMIC DNA]</scope>
    <source>
        <strain evidence="8">MUCL 33604</strain>
    </source>
</reference>
<dbReference type="SUPFAM" id="SSF53474">
    <property type="entry name" value="alpha/beta-Hydrolases"/>
    <property type="match status" value="1"/>
</dbReference>
<comment type="catalytic activity">
    <reaction evidence="4">
        <text>a monoacylglycerol + H2O = glycerol + a fatty acid + H(+)</text>
        <dbReference type="Rhea" id="RHEA:15245"/>
        <dbReference type="ChEBI" id="CHEBI:15377"/>
        <dbReference type="ChEBI" id="CHEBI:15378"/>
        <dbReference type="ChEBI" id="CHEBI:17408"/>
        <dbReference type="ChEBI" id="CHEBI:17754"/>
        <dbReference type="ChEBI" id="CHEBI:28868"/>
    </reaction>
</comment>
<dbReference type="OrthoDB" id="426718at2759"/>
<dbReference type="Gene3D" id="3.40.50.1820">
    <property type="entry name" value="alpha/beta hydrolase"/>
    <property type="match status" value="1"/>
</dbReference>
<dbReference type="Pfam" id="PF01764">
    <property type="entry name" value="Lipase_3"/>
    <property type="match status" value="1"/>
</dbReference>
<dbReference type="HOGENOM" id="CLU_038588_0_0_1"/>
<evidence type="ECO:0000256" key="1">
    <source>
        <dbReference type="ARBA" id="ARBA00023157"/>
    </source>
</evidence>
<evidence type="ECO:0000259" key="6">
    <source>
        <dbReference type="Pfam" id="PF01764"/>
    </source>
</evidence>
<organism evidence="7 8">
    <name type="scientific">Jaapia argillacea MUCL 33604</name>
    <dbReference type="NCBI Taxonomy" id="933084"/>
    <lineage>
        <taxon>Eukaryota</taxon>
        <taxon>Fungi</taxon>
        <taxon>Dikarya</taxon>
        <taxon>Basidiomycota</taxon>
        <taxon>Agaricomycotina</taxon>
        <taxon>Agaricomycetes</taxon>
        <taxon>Agaricomycetidae</taxon>
        <taxon>Jaapiales</taxon>
        <taxon>Jaapiaceae</taxon>
        <taxon>Jaapia</taxon>
    </lineage>
</organism>
<dbReference type="CDD" id="cd00519">
    <property type="entry name" value="Lipase_3"/>
    <property type="match status" value="1"/>
</dbReference>
<dbReference type="InterPro" id="IPR029058">
    <property type="entry name" value="AB_hydrolase_fold"/>
</dbReference>
<feature type="compositionally biased region" description="Polar residues" evidence="5">
    <location>
        <begin position="422"/>
        <end position="442"/>
    </location>
</feature>
<dbReference type="InterPro" id="IPR002921">
    <property type="entry name" value="Fungal_lipase-type"/>
</dbReference>
<dbReference type="PANTHER" id="PTHR45856">
    <property type="entry name" value="ALPHA/BETA-HYDROLASES SUPERFAMILY PROTEIN"/>
    <property type="match status" value="1"/>
</dbReference>
<dbReference type="AlphaFoldDB" id="A0A067Q9T6"/>
<feature type="compositionally biased region" description="Polar residues" evidence="5">
    <location>
        <begin position="476"/>
        <end position="488"/>
    </location>
</feature>
<gene>
    <name evidence="7" type="ORF">JAAARDRAFT_389250</name>
</gene>
<name>A0A067Q9T6_9AGAM</name>
<comment type="similarity">
    <text evidence="2">Belongs to the AB hydrolase superfamily. Lipase family. Class 3 subfamily.</text>
</comment>
<dbReference type="PANTHER" id="PTHR45856:SF25">
    <property type="entry name" value="FUNGAL LIPASE-LIKE DOMAIN-CONTAINING PROTEIN"/>
    <property type="match status" value="1"/>
</dbReference>